<protein>
    <submittedName>
        <fullName evidence="1">Peptidoglycan N-acetylglucosamine deacetylase</fullName>
    </submittedName>
</protein>
<comment type="caution">
    <text evidence="1">The sequence shown here is derived from an EMBL/GenBank/DDBJ whole genome shotgun (WGS) entry which is preliminary data.</text>
</comment>
<gene>
    <name evidence="1" type="ORF">B4082_3187</name>
</gene>
<proteinExistence type="predicted"/>
<accession>A0A161T5E5</accession>
<reference evidence="1 2" key="1">
    <citation type="submission" date="2015-09" db="EMBL/GenBank/DDBJ databases">
        <title>Bacillus cereus food isolates.</title>
        <authorList>
            <person name="Boekhorst J."/>
        </authorList>
    </citation>
    <scope>NUCLEOTIDE SEQUENCE [LARGE SCALE GENOMIC DNA]</scope>
    <source>
        <strain evidence="1 2">B4082</strain>
    </source>
</reference>
<name>A0A161T5E5_BACCE</name>
<dbReference type="PATRIC" id="fig|1396.539.peg.5142"/>
<evidence type="ECO:0000313" key="2">
    <source>
        <dbReference type="Proteomes" id="UP000076501"/>
    </source>
</evidence>
<evidence type="ECO:0000313" key="1">
    <source>
        <dbReference type="EMBL" id="KZD33541.1"/>
    </source>
</evidence>
<dbReference type="AlphaFoldDB" id="A0A161T5E5"/>
<organism evidence="1 2">
    <name type="scientific">Bacillus cereus</name>
    <dbReference type="NCBI Taxonomy" id="1396"/>
    <lineage>
        <taxon>Bacteria</taxon>
        <taxon>Bacillati</taxon>
        <taxon>Bacillota</taxon>
        <taxon>Bacilli</taxon>
        <taxon>Bacillales</taxon>
        <taxon>Bacillaceae</taxon>
        <taxon>Bacillus</taxon>
        <taxon>Bacillus cereus group</taxon>
    </lineage>
</organism>
<dbReference type="Proteomes" id="UP000076501">
    <property type="component" value="Unassembled WGS sequence"/>
</dbReference>
<dbReference type="EMBL" id="LJKA01000046">
    <property type="protein sequence ID" value="KZD33541.1"/>
    <property type="molecule type" value="Genomic_DNA"/>
</dbReference>
<sequence length="70" mass="8257">MIPPNHIISSGSLFDPNSFQLQNYNRISIVRLSLQALSESIKFYKEQGYEFGIYSDESHFRLNFQKDQRL</sequence>